<sequence length="286" mass="31428">MATQRPPEGAPYFTFDQVVYFARLVQQVPGATLHLVADNKDHDRENKEETVPLPNDSSLVQAFQRLHGEAIVPGVSPENKGTIHLLVAGMDVCISPANESVPATRGDSLIVVITPCSDEEEITLTQNQDSLNWKNANEYHIFDDYLTSFVWAADKDGHKEEVSEDSLTAVFSSSLAGNLRKWTDIYNTNFRLQGCDQGSGLDVFPTVPEIITWTIEGAILSTRMAATTGIAVAYSAYLRHGNEYRFVGNAARDAATLVDLVLRLNKHVGTVRPGDSQVEGILRLIN</sequence>
<dbReference type="OrthoDB" id="3034873at2759"/>
<organism evidence="1 2">
    <name type="scientific">Gymnopilus junonius</name>
    <name type="common">Spectacular rustgill mushroom</name>
    <name type="synonym">Gymnopilus spectabilis subsp. junonius</name>
    <dbReference type="NCBI Taxonomy" id="109634"/>
    <lineage>
        <taxon>Eukaryota</taxon>
        <taxon>Fungi</taxon>
        <taxon>Dikarya</taxon>
        <taxon>Basidiomycota</taxon>
        <taxon>Agaricomycotina</taxon>
        <taxon>Agaricomycetes</taxon>
        <taxon>Agaricomycetidae</taxon>
        <taxon>Agaricales</taxon>
        <taxon>Agaricineae</taxon>
        <taxon>Hymenogastraceae</taxon>
        <taxon>Gymnopilus</taxon>
    </lineage>
</organism>
<evidence type="ECO:0000313" key="2">
    <source>
        <dbReference type="Proteomes" id="UP000724874"/>
    </source>
</evidence>
<dbReference type="Proteomes" id="UP000724874">
    <property type="component" value="Unassembled WGS sequence"/>
</dbReference>
<name>A0A9P5THX3_GYMJU</name>
<keyword evidence="2" id="KW-1185">Reference proteome</keyword>
<dbReference type="EMBL" id="JADNYJ010000160">
    <property type="protein sequence ID" value="KAF8878270.1"/>
    <property type="molecule type" value="Genomic_DNA"/>
</dbReference>
<reference evidence="1" key="1">
    <citation type="submission" date="2020-11" db="EMBL/GenBank/DDBJ databases">
        <authorList>
            <consortium name="DOE Joint Genome Institute"/>
            <person name="Ahrendt S."/>
            <person name="Riley R."/>
            <person name="Andreopoulos W."/>
            <person name="LaButti K."/>
            <person name="Pangilinan J."/>
            <person name="Ruiz-duenas F.J."/>
            <person name="Barrasa J.M."/>
            <person name="Sanchez-Garcia M."/>
            <person name="Camarero S."/>
            <person name="Miyauchi S."/>
            <person name="Serrano A."/>
            <person name="Linde D."/>
            <person name="Babiker R."/>
            <person name="Drula E."/>
            <person name="Ayuso-Fernandez I."/>
            <person name="Pacheco R."/>
            <person name="Padilla G."/>
            <person name="Ferreira P."/>
            <person name="Barriuso J."/>
            <person name="Kellner H."/>
            <person name="Castanera R."/>
            <person name="Alfaro M."/>
            <person name="Ramirez L."/>
            <person name="Pisabarro A.G."/>
            <person name="Kuo A."/>
            <person name="Tritt A."/>
            <person name="Lipzen A."/>
            <person name="He G."/>
            <person name="Yan M."/>
            <person name="Ng V."/>
            <person name="Cullen D."/>
            <person name="Martin F."/>
            <person name="Rosso M.-N."/>
            <person name="Henrissat B."/>
            <person name="Hibbett D."/>
            <person name="Martinez A.T."/>
            <person name="Grigoriev I.V."/>
        </authorList>
    </citation>
    <scope>NUCLEOTIDE SEQUENCE</scope>
    <source>
        <strain evidence="1">AH 44721</strain>
    </source>
</reference>
<comment type="caution">
    <text evidence="1">The sequence shown here is derived from an EMBL/GenBank/DDBJ whole genome shotgun (WGS) entry which is preliminary data.</text>
</comment>
<evidence type="ECO:0000313" key="1">
    <source>
        <dbReference type="EMBL" id="KAF8878270.1"/>
    </source>
</evidence>
<dbReference type="AlphaFoldDB" id="A0A9P5THX3"/>
<accession>A0A9P5THX3</accession>
<protein>
    <submittedName>
        <fullName evidence="1">Uncharacterized protein</fullName>
    </submittedName>
</protein>
<gene>
    <name evidence="1" type="ORF">CPB84DRAFT_1751936</name>
</gene>
<proteinExistence type="predicted"/>